<accession>A0A9P1N042</accession>
<proteinExistence type="predicted"/>
<dbReference type="Proteomes" id="UP001152747">
    <property type="component" value="Unassembled WGS sequence"/>
</dbReference>
<feature type="compositionally biased region" description="Low complexity" evidence="1">
    <location>
        <begin position="184"/>
        <end position="199"/>
    </location>
</feature>
<dbReference type="OrthoDB" id="5877532at2759"/>
<organism evidence="2 3">
    <name type="scientific">Caenorhabditis angaria</name>
    <dbReference type="NCBI Taxonomy" id="860376"/>
    <lineage>
        <taxon>Eukaryota</taxon>
        <taxon>Metazoa</taxon>
        <taxon>Ecdysozoa</taxon>
        <taxon>Nematoda</taxon>
        <taxon>Chromadorea</taxon>
        <taxon>Rhabditida</taxon>
        <taxon>Rhabditina</taxon>
        <taxon>Rhabditomorpha</taxon>
        <taxon>Rhabditoidea</taxon>
        <taxon>Rhabditidae</taxon>
        <taxon>Peloderinae</taxon>
        <taxon>Caenorhabditis</taxon>
    </lineage>
</organism>
<evidence type="ECO:0000313" key="2">
    <source>
        <dbReference type="EMBL" id="CAI5445073.1"/>
    </source>
</evidence>
<feature type="region of interest" description="Disordered" evidence="1">
    <location>
        <begin position="563"/>
        <end position="658"/>
    </location>
</feature>
<feature type="compositionally biased region" description="Low complexity" evidence="1">
    <location>
        <begin position="607"/>
        <end position="617"/>
    </location>
</feature>
<feature type="compositionally biased region" description="Polar residues" evidence="1">
    <location>
        <begin position="57"/>
        <end position="66"/>
    </location>
</feature>
<feature type="compositionally biased region" description="Low complexity" evidence="1">
    <location>
        <begin position="643"/>
        <end position="652"/>
    </location>
</feature>
<feature type="region of interest" description="Disordered" evidence="1">
    <location>
        <begin position="55"/>
        <end position="95"/>
    </location>
</feature>
<feature type="compositionally biased region" description="Basic and acidic residues" evidence="1">
    <location>
        <begin position="577"/>
        <end position="595"/>
    </location>
</feature>
<evidence type="ECO:0000313" key="3">
    <source>
        <dbReference type="Proteomes" id="UP001152747"/>
    </source>
</evidence>
<name>A0A9P1N042_9PELO</name>
<feature type="region of interest" description="Disordered" evidence="1">
    <location>
        <begin position="1"/>
        <end position="21"/>
    </location>
</feature>
<protein>
    <submittedName>
        <fullName evidence="2">Uncharacterized protein</fullName>
    </submittedName>
</protein>
<gene>
    <name evidence="2" type="ORF">CAMP_LOCUS7710</name>
</gene>
<comment type="caution">
    <text evidence="2">The sequence shown here is derived from an EMBL/GenBank/DDBJ whole genome shotgun (WGS) entry which is preliminary data.</text>
</comment>
<sequence>MNLDSDKENIKNPSLAHESSSFMSHLRLSGMEYEKSTLNGIYDDVDEAELDAAAKQSELSRPTNMTPLHVQVNGFNGSGSEPSSISSGQRGISAESSSYLAAMKQKAFNKSKEYQFQRPSTSTAPIMGPPSSSSSVMLSPAGALNGNGFSRNSGDSSPNPAFQQPSRQYLKRPPQYQPAPSTPSPSSGQSSSGSIPKSPATQRMGNIPKETVRKDIEVGQRKALCDAIRKLRDEKQINTFIPQIDGQTETQCAIMMRRNRTEIGKTMPTVIKNEVFGEKGDEFADSRKTAALLRENAVLRFRVCEPDDLTDISEDEEDESVISKARRKELMAMKIPQNKLIWNENKLRLSGQMAKTSLLIQEKLAKLELLEMEISAMNMSSGVRFEGEELIPRKRRLIDGKIHLFDKKNSLDRGTDSEKYGCSRARPIISWTKNALTKNVFEPEKCDYNKPCGSNWSSLQQLPQHYHNQVTVGARNVITKLTSGNTDQRETREFEYESHEEGKGAVGVKAVTELDVMDYVVPKDFQSLETRLLSYFYNLSCTPSLVYRRSRDRSIYFSAGAEEKHRNGVDRSAAGQKGDRVKEIRDRDRKRKNDDDLSDEDDEKDGNLNGKNGQNKKNGQKNKRRPANRVGKKTIRNRPAGVSSRQSTSTTRSRPDFDDYYFDEPFSAPLPPKIAYARIYIPKWEEVAPDYWLKFPQKPSESAASAATTPCSSSTNSPAIKEPMWMTVAQDHHKLMYVERERVKRELAKKNRQFGTRQRLVGSLTPCEKPSDDVFSMEEDVILQNLPPFDPKIFANEELSPTRRRFANKESPFEKRTFSLISNGKKP</sequence>
<feature type="region of interest" description="Disordered" evidence="1">
    <location>
        <begin position="109"/>
        <end position="214"/>
    </location>
</feature>
<feature type="compositionally biased region" description="Low complexity" evidence="1">
    <location>
        <begin position="78"/>
        <end position="91"/>
    </location>
</feature>
<feature type="compositionally biased region" description="Basic residues" evidence="1">
    <location>
        <begin position="618"/>
        <end position="636"/>
    </location>
</feature>
<keyword evidence="3" id="KW-1185">Reference proteome</keyword>
<dbReference type="AlphaFoldDB" id="A0A9P1N042"/>
<reference evidence="2" key="1">
    <citation type="submission" date="2022-11" db="EMBL/GenBank/DDBJ databases">
        <authorList>
            <person name="Kikuchi T."/>
        </authorList>
    </citation>
    <scope>NUCLEOTIDE SEQUENCE</scope>
    <source>
        <strain evidence="2">PS1010</strain>
    </source>
</reference>
<dbReference type="EMBL" id="CANHGI010000003">
    <property type="protein sequence ID" value="CAI5445073.1"/>
    <property type="molecule type" value="Genomic_DNA"/>
</dbReference>
<feature type="compositionally biased region" description="Polar residues" evidence="1">
    <location>
        <begin position="147"/>
        <end position="167"/>
    </location>
</feature>
<evidence type="ECO:0000256" key="1">
    <source>
        <dbReference type="SAM" id="MobiDB-lite"/>
    </source>
</evidence>
<feature type="compositionally biased region" description="Basic and acidic residues" evidence="1">
    <location>
        <begin position="1"/>
        <end position="10"/>
    </location>
</feature>